<evidence type="ECO:0000313" key="2">
    <source>
        <dbReference type="Proteomes" id="UP000249579"/>
    </source>
</evidence>
<reference evidence="1 2" key="1">
    <citation type="journal article" date="2018" name="Front. Microbiol.">
        <title>Description and Comparative Genomics of Macrococcus caseolyticus subsp. hominis subsp. nov., Macrococcus goetzii sp. nov., Macrococcus epidermidis sp. nov., and Macrococcus bohemicus sp. nov., Novel Macrococci From Human Clinical Material With Virulence Potential and Suspected Uptake of Foreign DNA by Natural Transformation.</title>
        <authorList>
            <person name="Maslanova I."/>
            <person name="Wertheimer Z."/>
            <person name="Sedlacek I."/>
            <person name="Svec P."/>
            <person name="Indrakova A."/>
            <person name="Kovarovic V."/>
            <person name="Schumann P."/>
            <person name="Sproer C."/>
            <person name="Kralova S."/>
            <person name="Sedo O."/>
            <person name="Kristofova L."/>
            <person name="Vrbovska V."/>
            <person name="Fuzik T."/>
            <person name="Petras P."/>
            <person name="Zdrahal Z."/>
            <person name="Ruzickova V."/>
            <person name="Doskar J."/>
            <person name="Pantucek R."/>
        </authorList>
    </citation>
    <scope>NUCLEOTIDE SEQUENCE [LARGE SCALE GENOMIC DNA]</scope>
    <source>
        <strain evidence="1 2">03/115</strain>
    </source>
</reference>
<proteinExistence type="predicted"/>
<comment type="caution">
    <text evidence="1">The sequence shown here is derived from an EMBL/GenBank/DDBJ whole genome shotgun (WGS) entry which is preliminary data.</text>
</comment>
<name>A0A328AC50_9STAP</name>
<evidence type="ECO:0000313" key="1">
    <source>
        <dbReference type="EMBL" id="RAK50448.1"/>
    </source>
</evidence>
<dbReference type="RefSeq" id="WP_111744924.1">
    <property type="nucleotide sequence ID" value="NZ_JACEGF010000001.1"/>
</dbReference>
<gene>
    <name evidence="1" type="ORF">BHX94_02990</name>
</gene>
<dbReference type="EMBL" id="PZJG01000001">
    <property type="protein sequence ID" value="RAK50448.1"/>
    <property type="molecule type" value="Genomic_DNA"/>
</dbReference>
<sequence length="89" mass="10668">MTNLISMEKPNIENSYMSPKEIYMKNKRFAKISTISHIYDVSKSTVYRWLENLDEQQFPGVYVELSSSLKLINLDEFDKYLYSMHKKYL</sequence>
<organism evidence="1 2">
    <name type="scientific">Macrococcoides bohemicum</name>
    <dbReference type="NCBI Taxonomy" id="1903056"/>
    <lineage>
        <taxon>Bacteria</taxon>
        <taxon>Bacillati</taxon>
        <taxon>Bacillota</taxon>
        <taxon>Bacilli</taxon>
        <taxon>Bacillales</taxon>
        <taxon>Staphylococcaceae</taxon>
        <taxon>Macrococcoides</taxon>
    </lineage>
</organism>
<dbReference type="Proteomes" id="UP000249579">
    <property type="component" value="Unassembled WGS sequence"/>
</dbReference>
<accession>A0A328AC50</accession>
<protein>
    <submittedName>
        <fullName evidence="1">Uncharacterized protein</fullName>
    </submittedName>
</protein>
<dbReference type="AlphaFoldDB" id="A0A328AC50"/>